<dbReference type="Gene3D" id="3.40.525.10">
    <property type="entry name" value="CRAL-TRIO lipid binding domain"/>
    <property type="match status" value="1"/>
</dbReference>
<comment type="caution">
    <text evidence="3">The sequence shown here is derived from an EMBL/GenBank/DDBJ whole genome shotgun (WGS) entry which is preliminary data.</text>
</comment>
<sequence>MSTSGAALKPPHDTYPSSFPPVSQEQSTSLATIRSRIETDVVPATFTPPEKELAKQWLDDACLRRYLVAHKGNVEAAVKGLKETVVWRKEYKVSSIRADEVKSEAVSGCNYFNGFDRAGRPIIYLKKKATSENPELNVRLLVYTIETAIKAMPQGIEKLHIIMDFTLYTRANSPPLHISRLTLSILQNHYPERLGRCHMVNAPWVFSLFWNMFSPFVDPITREKIKFVTLTKGKAKEGEKSPILEDVEEGMLEVEYGGKNGFVYDHDAYWRGASEAALI</sequence>
<dbReference type="GO" id="GO:0008526">
    <property type="term" value="F:phosphatidylinositol transfer activity"/>
    <property type="evidence" value="ECO:0007669"/>
    <property type="project" value="TreeGrafter"/>
</dbReference>
<dbReference type="InterPro" id="IPR036865">
    <property type="entry name" value="CRAL-TRIO_dom_sf"/>
</dbReference>
<protein>
    <recommendedName>
        <fullName evidence="2">CRAL-TRIO domain-containing protein</fullName>
    </recommendedName>
</protein>
<dbReference type="PANTHER" id="PTHR45824:SF29">
    <property type="entry name" value="GH16843P"/>
    <property type="match status" value="1"/>
</dbReference>
<dbReference type="PANTHER" id="PTHR45824">
    <property type="entry name" value="GH16843P"/>
    <property type="match status" value="1"/>
</dbReference>
<evidence type="ECO:0000313" key="3">
    <source>
        <dbReference type="EMBL" id="KAJ3051972.1"/>
    </source>
</evidence>
<dbReference type="InterPro" id="IPR036273">
    <property type="entry name" value="CRAL/TRIO_N_dom_sf"/>
</dbReference>
<feature type="region of interest" description="Disordered" evidence="1">
    <location>
        <begin position="1"/>
        <end position="24"/>
    </location>
</feature>
<evidence type="ECO:0000256" key="1">
    <source>
        <dbReference type="SAM" id="MobiDB-lite"/>
    </source>
</evidence>
<accession>A0AAD5SC73</accession>
<evidence type="ECO:0000313" key="4">
    <source>
        <dbReference type="Proteomes" id="UP001212841"/>
    </source>
</evidence>
<dbReference type="PROSITE" id="PS50191">
    <property type="entry name" value="CRAL_TRIO"/>
    <property type="match status" value="1"/>
</dbReference>
<proteinExistence type="predicted"/>
<reference evidence="3" key="1">
    <citation type="submission" date="2020-05" db="EMBL/GenBank/DDBJ databases">
        <title>Phylogenomic resolution of chytrid fungi.</title>
        <authorList>
            <person name="Stajich J.E."/>
            <person name="Amses K."/>
            <person name="Simmons R."/>
            <person name="Seto K."/>
            <person name="Myers J."/>
            <person name="Bonds A."/>
            <person name="Quandt C.A."/>
            <person name="Barry K."/>
            <person name="Liu P."/>
            <person name="Grigoriev I."/>
            <person name="Longcore J.E."/>
            <person name="James T.Y."/>
        </authorList>
    </citation>
    <scope>NUCLEOTIDE SEQUENCE</scope>
    <source>
        <strain evidence="3">JEL0318</strain>
    </source>
</reference>
<dbReference type="InterPro" id="IPR011074">
    <property type="entry name" value="CRAL/TRIO_N_dom"/>
</dbReference>
<evidence type="ECO:0000259" key="2">
    <source>
        <dbReference type="PROSITE" id="PS50191"/>
    </source>
</evidence>
<feature type="compositionally biased region" description="Polar residues" evidence="1">
    <location>
        <begin position="15"/>
        <end position="24"/>
    </location>
</feature>
<keyword evidence="4" id="KW-1185">Reference proteome</keyword>
<dbReference type="InterPro" id="IPR052578">
    <property type="entry name" value="PI_Transfer_CRAL-TRIO"/>
</dbReference>
<dbReference type="AlphaFoldDB" id="A0AAD5SC73"/>
<name>A0AAD5SC73_9FUNG</name>
<gene>
    <name evidence="3" type="ORF">HK097_007013</name>
</gene>
<dbReference type="EMBL" id="JADGJD010000339">
    <property type="protein sequence ID" value="KAJ3051972.1"/>
    <property type="molecule type" value="Genomic_DNA"/>
</dbReference>
<dbReference type="Proteomes" id="UP001212841">
    <property type="component" value="Unassembled WGS sequence"/>
</dbReference>
<dbReference type="CDD" id="cd00170">
    <property type="entry name" value="SEC14"/>
    <property type="match status" value="1"/>
</dbReference>
<dbReference type="Pfam" id="PF00650">
    <property type="entry name" value="CRAL_TRIO"/>
    <property type="match status" value="1"/>
</dbReference>
<dbReference type="InterPro" id="IPR001251">
    <property type="entry name" value="CRAL-TRIO_dom"/>
</dbReference>
<dbReference type="SUPFAM" id="SSF52087">
    <property type="entry name" value="CRAL/TRIO domain"/>
    <property type="match status" value="1"/>
</dbReference>
<organism evidence="3 4">
    <name type="scientific">Rhizophlyctis rosea</name>
    <dbReference type="NCBI Taxonomy" id="64517"/>
    <lineage>
        <taxon>Eukaryota</taxon>
        <taxon>Fungi</taxon>
        <taxon>Fungi incertae sedis</taxon>
        <taxon>Chytridiomycota</taxon>
        <taxon>Chytridiomycota incertae sedis</taxon>
        <taxon>Chytridiomycetes</taxon>
        <taxon>Rhizophlyctidales</taxon>
        <taxon>Rhizophlyctidaceae</taxon>
        <taxon>Rhizophlyctis</taxon>
    </lineage>
</organism>
<dbReference type="SMART" id="SM01100">
    <property type="entry name" value="CRAL_TRIO_N"/>
    <property type="match status" value="1"/>
</dbReference>
<dbReference type="SUPFAM" id="SSF46938">
    <property type="entry name" value="CRAL/TRIO N-terminal domain"/>
    <property type="match status" value="1"/>
</dbReference>
<feature type="domain" description="CRAL-TRIO" evidence="2">
    <location>
        <begin position="112"/>
        <end position="264"/>
    </location>
</feature>
<dbReference type="SMART" id="SM00516">
    <property type="entry name" value="SEC14"/>
    <property type="match status" value="1"/>
</dbReference>